<evidence type="ECO:0000313" key="9">
    <source>
        <dbReference type="EMBL" id="OHT23116.1"/>
    </source>
</evidence>
<comment type="similarity">
    <text evidence="2">Belongs to the periplasmic pilus chaperone family.</text>
</comment>
<dbReference type="GO" id="GO:0071555">
    <property type="term" value="P:cell wall organization"/>
    <property type="evidence" value="ECO:0007669"/>
    <property type="project" value="InterPro"/>
</dbReference>
<evidence type="ECO:0000256" key="5">
    <source>
        <dbReference type="ARBA" id="ARBA00023186"/>
    </source>
</evidence>
<evidence type="ECO:0008006" key="11">
    <source>
        <dbReference type="Google" id="ProtNLM"/>
    </source>
</evidence>
<evidence type="ECO:0000259" key="7">
    <source>
        <dbReference type="Pfam" id="PF00345"/>
    </source>
</evidence>
<feature type="chain" id="PRO_5010269335" description="Molecular chaperone" evidence="6">
    <location>
        <begin position="21"/>
        <end position="224"/>
    </location>
</feature>
<keyword evidence="5" id="KW-0143">Chaperone</keyword>
<dbReference type="Proteomes" id="UP000179588">
    <property type="component" value="Unassembled WGS sequence"/>
</dbReference>
<dbReference type="Pfam" id="PF02753">
    <property type="entry name" value="PapD_C"/>
    <property type="match status" value="1"/>
</dbReference>
<sequence>MIKLKSLIFTLLTLSFTTQAGVGLSQTRIIIEESTNSASISARNEDDKSYLVANFVTHKLDSKIATDGLFVITPSIFKLSPKQRNIIKIKAITNKFPKDRESMYYFHSRNVPELNENDGVKVGLENVIKIFYRPNNLPMQQEIAFKGIKIASTTNGIKLVNDSPYYINLAGLFVNNQSIKLNKQNNVLAPYTEVSYPNQMKSGTVKWAVINDLGGYNEYHGMVQ</sequence>
<dbReference type="AlphaFoldDB" id="A0A1S1HNZ1"/>
<dbReference type="OrthoDB" id="9131059at2"/>
<evidence type="ECO:0000256" key="2">
    <source>
        <dbReference type="ARBA" id="ARBA00007399"/>
    </source>
</evidence>
<dbReference type="PANTHER" id="PTHR30251">
    <property type="entry name" value="PILUS ASSEMBLY CHAPERONE"/>
    <property type="match status" value="1"/>
</dbReference>
<dbReference type="InterPro" id="IPR036316">
    <property type="entry name" value="Pili_assmbl_chap_C_dom_sf"/>
</dbReference>
<evidence type="ECO:0000256" key="3">
    <source>
        <dbReference type="ARBA" id="ARBA00022729"/>
    </source>
</evidence>
<keyword evidence="10" id="KW-1185">Reference proteome</keyword>
<dbReference type="SUPFAM" id="SSF49354">
    <property type="entry name" value="PapD-like"/>
    <property type="match status" value="1"/>
</dbReference>
<keyword evidence="4" id="KW-0574">Periplasm</keyword>
<reference evidence="9 10" key="1">
    <citation type="submission" date="2016-03" db="EMBL/GenBank/DDBJ databases">
        <title>Genome sequence of Providencia stuartii strain, isolated from the salivary glands of larval Lucilia sericata.</title>
        <authorList>
            <person name="Yuan Y."/>
            <person name="Zhang Y."/>
            <person name="Fu S."/>
            <person name="Crippen T.L."/>
            <person name="Visi D."/>
            <person name="Benbow M.E."/>
            <person name="Allen M."/>
            <person name="Tomberlin J.K."/>
            <person name="Sze S.-H."/>
            <person name="Tarone A.M."/>
        </authorList>
    </citation>
    <scope>NUCLEOTIDE SEQUENCE [LARGE SCALE GENOMIC DNA]</scope>
    <source>
        <strain evidence="9 10">Crippen</strain>
    </source>
</reference>
<dbReference type="PRINTS" id="PR00969">
    <property type="entry name" value="CHAPERONPILI"/>
</dbReference>
<feature type="domain" description="Pili assembly chaperone C-terminal" evidence="8">
    <location>
        <begin position="160"/>
        <end position="217"/>
    </location>
</feature>
<comment type="caution">
    <text evidence="9">The sequence shown here is derived from an EMBL/GenBank/DDBJ whole genome shotgun (WGS) entry which is preliminary data.</text>
</comment>
<dbReference type="InterPro" id="IPR001829">
    <property type="entry name" value="Pili_assmbl_chaperone_bac"/>
</dbReference>
<feature type="signal peptide" evidence="6">
    <location>
        <begin position="1"/>
        <end position="20"/>
    </location>
</feature>
<comment type="subcellular location">
    <subcellularLocation>
        <location evidence="1">Periplasm</location>
    </subcellularLocation>
</comment>
<dbReference type="InterPro" id="IPR008962">
    <property type="entry name" value="PapD-like_sf"/>
</dbReference>
<evidence type="ECO:0000256" key="4">
    <source>
        <dbReference type="ARBA" id="ARBA00022764"/>
    </source>
</evidence>
<organism evidence="9 10">
    <name type="scientific">Providencia stuartii</name>
    <dbReference type="NCBI Taxonomy" id="588"/>
    <lineage>
        <taxon>Bacteria</taxon>
        <taxon>Pseudomonadati</taxon>
        <taxon>Pseudomonadota</taxon>
        <taxon>Gammaproteobacteria</taxon>
        <taxon>Enterobacterales</taxon>
        <taxon>Morganellaceae</taxon>
        <taxon>Providencia</taxon>
    </lineage>
</organism>
<proteinExistence type="inferred from homology"/>
<dbReference type="GO" id="GO:0030288">
    <property type="term" value="C:outer membrane-bounded periplasmic space"/>
    <property type="evidence" value="ECO:0007669"/>
    <property type="project" value="InterPro"/>
</dbReference>
<dbReference type="RefSeq" id="WP_070929093.1">
    <property type="nucleotide sequence ID" value="NZ_CANMXG010000012.1"/>
</dbReference>
<dbReference type="Pfam" id="PF00345">
    <property type="entry name" value="PapD_N"/>
    <property type="match status" value="1"/>
</dbReference>
<dbReference type="SUPFAM" id="SSF49584">
    <property type="entry name" value="Periplasmic chaperone C-domain"/>
    <property type="match status" value="1"/>
</dbReference>
<accession>A0A1S1HNZ1</accession>
<keyword evidence="3 6" id="KW-0732">Signal</keyword>
<gene>
    <name evidence="9" type="ORF">A3Q29_06690</name>
</gene>
<feature type="domain" description="Pili assembly chaperone N-terminal" evidence="7">
    <location>
        <begin position="21"/>
        <end position="137"/>
    </location>
</feature>
<dbReference type="InterPro" id="IPR016148">
    <property type="entry name" value="Pili_assmbl_chaperone_C"/>
</dbReference>
<dbReference type="Gene3D" id="2.60.40.10">
    <property type="entry name" value="Immunoglobulins"/>
    <property type="match status" value="2"/>
</dbReference>
<dbReference type="InterPro" id="IPR013783">
    <property type="entry name" value="Ig-like_fold"/>
</dbReference>
<dbReference type="EMBL" id="LVIE01000190">
    <property type="protein sequence ID" value="OHT23116.1"/>
    <property type="molecule type" value="Genomic_DNA"/>
</dbReference>
<dbReference type="PANTHER" id="PTHR30251:SF2">
    <property type="entry name" value="FIMBRIAL CHAPERONE YADV-RELATED"/>
    <property type="match status" value="1"/>
</dbReference>
<evidence type="ECO:0000313" key="10">
    <source>
        <dbReference type="Proteomes" id="UP000179588"/>
    </source>
</evidence>
<evidence type="ECO:0000256" key="1">
    <source>
        <dbReference type="ARBA" id="ARBA00004418"/>
    </source>
</evidence>
<dbReference type="InterPro" id="IPR050643">
    <property type="entry name" value="Periplasmic_pilus_chap"/>
</dbReference>
<evidence type="ECO:0000256" key="6">
    <source>
        <dbReference type="SAM" id="SignalP"/>
    </source>
</evidence>
<dbReference type="InterPro" id="IPR016147">
    <property type="entry name" value="Pili_assmbl_chaperone_N"/>
</dbReference>
<name>A0A1S1HNZ1_PROST</name>
<evidence type="ECO:0000259" key="8">
    <source>
        <dbReference type="Pfam" id="PF02753"/>
    </source>
</evidence>
<protein>
    <recommendedName>
        <fullName evidence="11">Molecular chaperone</fullName>
    </recommendedName>
</protein>